<evidence type="ECO:0000313" key="1">
    <source>
        <dbReference type="EMBL" id="QSS62819.1"/>
    </source>
</evidence>
<gene>
    <name evidence="1" type="ORF">I7I51_02562</name>
</gene>
<dbReference type="VEuPathDB" id="FungiDB:I7I51_02562"/>
<organism evidence="1 2">
    <name type="scientific">Ajellomyces capsulatus</name>
    <name type="common">Darling's disease fungus</name>
    <name type="synonym">Histoplasma capsulatum</name>
    <dbReference type="NCBI Taxonomy" id="5037"/>
    <lineage>
        <taxon>Eukaryota</taxon>
        <taxon>Fungi</taxon>
        <taxon>Dikarya</taxon>
        <taxon>Ascomycota</taxon>
        <taxon>Pezizomycotina</taxon>
        <taxon>Eurotiomycetes</taxon>
        <taxon>Eurotiomycetidae</taxon>
        <taxon>Onygenales</taxon>
        <taxon>Ajellomycetaceae</taxon>
        <taxon>Histoplasma</taxon>
    </lineage>
</organism>
<reference evidence="1" key="1">
    <citation type="submission" date="2021-01" db="EMBL/GenBank/DDBJ databases">
        <title>Chromosome-level genome assembly of a human fungal pathogen reveals clustering of transcriptionally co-regulated genes.</title>
        <authorList>
            <person name="Voorhies M."/>
            <person name="Cohen S."/>
            <person name="Shea T.P."/>
            <person name="Petrus S."/>
            <person name="Munoz J.F."/>
            <person name="Poplawski S."/>
            <person name="Goldman W.E."/>
            <person name="Michael T."/>
            <person name="Cuomo C.A."/>
            <person name="Sil A."/>
            <person name="Beyhan S."/>
        </authorList>
    </citation>
    <scope>NUCLEOTIDE SEQUENCE</scope>
    <source>
        <strain evidence="1">WU24</strain>
    </source>
</reference>
<proteinExistence type="predicted"/>
<evidence type="ECO:0000313" key="2">
    <source>
        <dbReference type="Proteomes" id="UP000663671"/>
    </source>
</evidence>
<accession>A0A8A1MA49</accession>
<name>A0A8A1MA49_AJECA</name>
<dbReference type="OrthoDB" id="10499969at2759"/>
<protein>
    <submittedName>
        <fullName evidence="1">Uncharacterized protein</fullName>
    </submittedName>
</protein>
<dbReference type="Proteomes" id="UP000663671">
    <property type="component" value="Chromosome 7"/>
</dbReference>
<dbReference type="AlphaFoldDB" id="A0A8A1MA49"/>
<sequence>MGAFSGTNFQATLLDDFPGDLTMQVIKQLHTPVEERPSIPEDTNEGREILTWSWLSAVSPPTTHCIHPRPAFDLEPLEVVIGPGTMSQQRRAKPTGMARWRVDYVCSRHCLGLDGYHSEVTLDSTTNIATSRRPISPPSLPDTAIGVSKLIRQQTCHGQKAGNSLEHCLWFTQTAAY</sequence>
<dbReference type="EMBL" id="CP069112">
    <property type="protein sequence ID" value="QSS62819.1"/>
    <property type="molecule type" value="Genomic_DNA"/>
</dbReference>